<reference evidence="4" key="1">
    <citation type="journal article" date="2014" name="Int. J. Syst. Evol. Microbiol.">
        <title>Complete genome sequence of Corynebacterium casei LMG S-19264T (=DSM 44701T), isolated from a smear-ripened cheese.</title>
        <authorList>
            <consortium name="US DOE Joint Genome Institute (JGI-PGF)"/>
            <person name="Walter F."/>
            <person name="Albersmeier A."/>
            <person name="Kalinowski J."/>
            <person name="Ruckert C."/>
        </authorList>
    </citation>
    <scope>NUCLEOTIDE SEQUENCE</scope>
    <source>
        <strain evidence="4">CGMCC 1.15095</strain>
    </source>
</reference>
<reference evidence="4" key="2">
    <citation type="submission" date="2020-09" db="EMBL/GenBank/DDBJ databases">
        <authorList>
            <person name="Sun Q."/>
            <person name="Zhou Y."/>
        </authorList>
    </citation>
    <scope>NUCLEOTIDE SEQUENCE</scope>
    <source>
        <strain evidence="4">CGMCC 1.15095</strain>
    </source>
</reference>
<dbReference type="GO" id="GO:0003677">
    <property type="term" value="F:DNA binding"/>
    <property type="evidence" value="ECO:0007669"/>
    <property type="project" value="InterPro"/>
</dbReference>
<evidence type="ECO:0000256" key="1">
    <source>
        <dbReference type="ARBA" id="ARBA00022908"/>
    </source>
</evidence>
<dbReference type="InterPro" id="IPR002104">
    <property type="entry name" value="Integrase_catalytic"/>
</dbReference>
<dbReference type="GO" id="GO:0015074">
    <property type="term" value="P:DNA integration"/>
    <property type="evidence" value="ECO:0007669"/>
    <property type="project" value="UniProtKB-KW"/>
</dbReference>
<dbReference type="SUPFAM" id="SSF56349">
    <property type="entry name" value="DNA breaking-rejoining enzymes"/>
    <property type="match status" value="1"/>
</dbReference>
<evidence type="ECO:0000313" key="5">
    <source>
        <dbReference type="Proteomes" id="UP000608154"/>
    </source>
</evidence>
<dbReference type="PANTHER" id="PTHR30349">
    <property type="entry name" value="PHAGE INTEGRASE-RELATED"/>
    <property type="match status" value="1"/>
</dbReference>
<keyword evidence="1" id="KW-0229">DNA integration</keyword>
<gene>
    <name evidence="4" type="ORF">GCM10011494_36440</name>
</gene>
<accession>A0A916TWT5</accession>
<dbReference type="InterPro" id="IPR013762">
    <property type="entry name" value="Integrase-like_cat_sf"/>
</dbReference>
<dbReference type="Proteomes" id="UP000608154">
    <property type="component" value="Unassembled WGS sequence"/>
</dbReference>
<dbReference type="RefSeq" id="WP_188772987.1">
    <property type="nucleotide sequence ID" value="NZ_BMHK01000042.1"/>
</dbReference>
<dbReference type="InterPro" id="IPR011010">
    <property type="entry name" value="DNA_brk_join_enz"/>
</dbReference>
<dbReference type="EMBL" id="BMHK01000042">
    <property type="protein sequence ID" value="GGC14318.1"/>
    <property type="molecule type" value="Genomic_DNA"/>
</dbReference>
<dbReference type="Pfam" id="PF00589">
    <property type="entry name" value="Phage_integrase"/>
    <property type="match status" value="1"/>
</dbReference>
<evidence type="ECO:0000259" key="3">
    <source>
        <dbReference type="PROSITE" id="PS51898"/>
    </source>
</evidence>
<dbReference type="PROSITE" id="PS51898">
    <property type="entry name" value="TYR_RECOMBINASE"/>
    <property type="match status" value="1"/>
</dbReference>
<proteinExistence type="predicted"/>
<keyword evidence="2" id="KW-0233">DNA recombination</keyword>
<dbReference type="Gene3D" id="1.10.443.10">
    <property type="entry name" value="Intergrase catalytic core"/>
    <property type="match status" value="1"/>
</dbReference>
<evidence type="ECO:0000313" key="4">
    <source>
        <dbReference type="EMBL" id="GGC14318.1"/>
    </source>
</evidence>
<organism evidence="4 5">
    <name type="scientific">Novosphingobium endophyticum</name>
    <dbReference type="NCBI Taxonomy" id="1955250"/>
    <lineage>
        <taxon>Bacteria</taxon>
        <taxon>Pseudomonadati</taxon>
        <taxon>Pseudomonadota</taxon>
        <taxon>Alphaproteobacteria</taxon>
        <taxon>Sphingomonadales</taxon>
        <taxon>Sphingomonadaceae</taxon>
        <taxon>Novosphingobium</taxon>
    </lineage>
</organism>
<dbReference type="AlphaFoldDB" id="A0A916TWT5"/>
<feature type="domain" description="Tyr recombinase" evidence="3">
    <location>
        <begin position="219"/>
        <end position="403"/>
    </location>
</feature>
<comment type="caution">
    <text evidence="4">The sequence shown here is derived from an EMBL/GenBank/DDBJ whole genome shotgun (WGS) entry which is preliminary data.</text>
</comment>
<dbReference type="InterPro" id="IPR050090">
    <property type="entry name" value="Tyrosine_recombinase_XerCD"/>
</dbReference>
<sequence>MITDDYLNTSRVVRGLKQGPFGEHIHLYIEWLQRRGYSREIGHRYLSLARDFGVWLAATGSGLTDIKEALVTRYLAERARHRPRYQGDALALSRLFSVLREANVIAPRPASPRDPREDLLQAYSLYMERARGLAPVSIVWFLRPFLQELRIATNADAASLSARDVSRYAERHAGDGGATTARIMCSRLRVFLRYLHCEGFIADDLTGAIPSIRRTGNERLPSFMPVEEVERVLSGCDRSTATGRRDYAILMLLARLGLRACEVARLSLDDFDWRAGEFTVRGKGRKTATMPLPPDVGAAITSYLQQGRPQSNSRRLFLLAVAPYTGFKGAGGVQTVARSAIRRAGVTGLARRGSHAFRHSLATGLLRSGATLTEISQLLRHEQHDTTRIYAKVDLDSLRPLGLPWLGGGQ</sequence>
<keyword evidence="5" id="KW-1185">Reference proteome</keyword>
<dbReference type="CDD" id="cd01188">
    <property type="entry name" value="INT_RitA_C_like"/>
    <property type="match status" value="1"/>
</dbReference>
<dbReference type="PANTHER" id="PTHR30349:SF90">
    <property type="entry name" value="TYROSINE RECOMBINASE XERD"/>
    <property type="match status" value="1"/>
</dbReference>
<name>A0A916TWT5_9SPHN</name>
<dbReference type="GO" id="GO:0006310">
    <property type="term" value="P:DNA recombination"/>
    <property type="evidence" value="ECO:0007669"/>
    <property type="project" value="UniProtKB-KW"/>
</dbReference>
<protein>
    <submittedName>
        <fullName evidence="4">Integrase/recombinase y4rA</fullName>
    </submittedName>
</protein>
<evidence type="ECO:0000256" key="2">
    <source>
        <dbReference type="ARBA" id="ARBA00023172"/>
    </source>
</evidence>